<dbReference type="Proteomes" id="UP001596989">
    <property type="component" value="Unassembled WGS sequence"/>
</dbReference>
<sequence>MKVLITGGYGFIGSHIADRFHKEGHDVVIIDNLSTGKREHVTFKHKNYQLSIDDPKCEEVYRSNKFDIVVHMAAQVSVTDSILHPARDAEANVSGLINMLNLSRSFNVSKFIYASSAAVYGVQQHMPIKEDAECSPLSPYGMSKLVGERYAGKWTEWYGLDTLGFRFSNVYGPRQSVIGEGGVITTFLNRALAGQDIVIHGDGSQTRDFIYVEDVADVIYRASLSQVTGVYNVSTGTECSVKELVDYVQELQPVKNITYGSSRIGDIDRSVLSNERVQNDLDWAPLYSIAEGLQRTFSYFQREQAAAESAATKVQRASSGLRAYKSLLKQVQPFGENLLAFGLTAWLTLNGDIGVGTAIDVKFFYITIMGILYGNKQAIVAVMLSIGLYIFERLEEGNEFISLLYIPDFFFQIAIYLFIGLVVGYSIERKNNQIEQQQVKIAELEDKYEFLNGVYHDVREVKEELQLRILNAGDSYGKIYSITKELESLEPEKVFTATVNVVKSIMSAPFVCIYTVNRDASYLRLVASSGTSGAATANSLKVSDHAYISTVIHDRQMFINKQLIDNAPLMCAPIYDKGTVSAVVMIDGLPFEKFSLYHQNLFKTTVDLVTSALSKSFAYIQATEDRRYIEGTPLLRDEVFQEIVASKRLAFKEHHTPYLILRSSGDHVDHIRETSRAIAAMLRETDYIGRHADGHVLVLLSGTSREDVESVMERFARRGISLTLVEEDQ</sequence>
<dbReference type="InterPro" id="IPR029016">
    <property type="entry name" value="GAF-like_dom_sf"/>
</dbReference>
<organism evidence="5 6">
    <name type="scientific">Paenibacillus chungangensis</name>
    <dbReference type="NCBI Taxonomy" id="696535"/>
    <lineage>
        <taxon>Bacteria</taxon>
        <taxon>Bacillati</taxon>
        <taxon>Bacillota</taxon>
        <taxon>Bacilli</taxon>
        <taxon>Bacillales</taxon>
        <taxon>Paenibacillaceae</taxon>
        <taxon>Paenibacillus</taxon>
    </lineage>
</organism>
<proteinExistence type="inferred from homology"/>
<feature type="coiled-coil region" evidence="2">
    <location>
        <begin position="427"/>
        <end position="454"/>
    </location>
</feature>
<keyword evidence="2" id="KW-0175">Coiled coil</keyword>
<dbReference type="InterPro" id="IPR001509">
    <property type="entry name" value="Epimerase_deHydtase"/>
</dbReference>
<keyword evidence="3" id="KW-1133">Transmembrane helix</keyword>
<evidence type="ECO:0000256" key="1">
    <source>
        <dbReference type="ARBA" id="ARBA00007637"/>
    </source>
</evidence>
<dbReference type="SUPFAM" id="SSF55781">
    <property type="entry name" value="GAF domain-like"/>
    <property type="match status" value="1"/>
</dbReference>
<protein>
    <submittedName>
        <fullName evidence="5">NAD-dependent epimerase/dehydratase family protein</fullName>
    </submittedName>
</protein>
<feature type="transmembrane region" description="Helical" evidence="3">
    <location>
        <begin position="403"/>
        <end position="427"/>
    </location>
</feature>
<dbReference type="Gene3D" id="3.40.50.720">
    <property type="entry name" value="NAD(P)-binding Rossmann-like Domain"/>
    <property type="match status" value="1"/>
</dbReference>
<feature type="transmembrane region" description="Helical" evidence="3">
    <location>
        <begin position="363"/>
        <end position="391"/>
    </location>
</feature>
<dbReference type="Gene3D" id="3.30.450.40">
    <property type="match status" value="1"/>
</dbReference>
<dbReference type="RefSeq" id="WP_377568284.1">
    <property type="nucleotide sequence ID" value="NZ_JBHTJZ010000071.1"/>
</dbReference>
<dbReference type="SUPFAM" id="SSF51735">
    <property type="entry name" value="NAD(P)-binding Rossmann-fold domains"/>
    <property type="match status" value="1"/>
</dbReference>
<name>A0ABW3HX11_9BACL</name>
<dbReference type="EMBL" id="JBHTJZ010000071">
    <property type="protein sequence ID" value="MFD0962097.1"/>
    <property type="molecule type" value="Genomic_DNA"/>
</dbReference>
<dbReference type="PANTHER" id="PTHR43000">
    <property type="entry name" value="DTDP-D-GLUCOSE 4,6-DEHYDRATASE-RELATED"/>
    <property type="match status" value="1"/>
</dbReference>
<reference evidence="6" key="1">
    <citation type="journal article" date="2019" name="Int. J. Syst. Evol. Microbiol.">
        <title>The Global Catalogue of Microorganisms (GCM) 10K type strain sequencing project: providing services to taxonomists for standard genome sequencing and annotation.</title>
        <authorList>
            <consortium name="The Broad Institute Genomics Platform"/>
            <consortium name="The Broad Institute Genome Sequencing Center for Infectious Disease"/>
            <person name="Wu L."/>
            <person name="Ma J."/>
        </authorList>
    </citation>
    <scope>NUCLEOTIDE SEQUENCE [LARGE SCALE GENOMIC DNA]</scope>
    <source>
        <strain evidence="6">CCUG 59129</strain>
    </source>
</reference>
<keyword evidence="3" id="KW-0812">Transmembrane</keyword>
<gene>
    <name evidence="5" type="ORF">ACFQ2I_22405</name>
</gene>
<accession>A0ABW3HX11</accession>
<feature type="domain" description="NAD-dependent epimerase/dehydratase" evidence="4">
    <location>
        <begin position="3"/>
        <end position="233"/>
    </location>
</feature>
<evidence type="ECO:0000313" key="6">
    <source>
        <dbReference type="Proteomes" id="UP001596989"/>
    </source>
</evidence>
<dbReference type="InterPro" id="IPR036291">
    <property type="entry name" value="NAD(P)-bd_dom_sf"/>
</dbReference>
<evidence type="ECO:0000313" key="5">
    <source>
        <dbReference type="EMBL" id="MFD0962097.1"/>
    </source>
</evidence>
<evidence type="ECO:0000256" key="2">
    <source>
        <dbReference type="SAM" id="Coils"/>
    </source>
</evidence>
<evidence type="ECO:0000256" key="3">
    <source>
        <dbReference type="SAM" id="Phobius"/>
    </source>
</evidence>
<dbReference type="Gene3D" id="3.90.25.10">
    <property type="entry name" value="UDP-galactose 4-epimerase, domain 1"/>
    <property type="match status" value="1"/>
</dbReference>
<evidence type="ECO:0000259" key="4">
    <source>
        <dbReference type="Pfam" id="PF01370"/>
    </source>
</evidence>
<dbReference type="Pfam" id="PF01370">
    <property type="entry name" value="Epimerase"/>
    <property type="match status" value="1"/>
</dbReference>
<keyword evidence="3" id="KW-0472">Membrane</keyword>
<keyword evidence="6" id="KW-1185">Reference proteome</keyword>
<comment type="similarity">
    <text evidence="1">Belongs to the NAD(P)-dependent epimerase/dehydratase family.</text>
</comment>
<comment type="caution">
    <text evidence="5">The sequence shown here is derived from an EMBL/GenBank/DDBJ whole genome shotgun (WGS) entry which is preliminary data.</text>
</comment>